<dbReference type="InterPro" id="IPR051683">
    <property type="entry name" value="Enoyl-CoA_Hydratase/Isomerase"/>
</dbReference>
<dbReference type="InterPro" id="IPR014748">
    <property type="entry name" value="Enoyl-CoA_hydra_C"/>
</dbReference>
<evidence type="ECO:0000313" key="3">
    <source>
        <dbReference type="EMBL" id="MBD8490181.1"/>
    </source>
</evidence>
<evidence type="ECO:0000256" key="2">
    <source>
        <dbReference type="RuleBase" id="RU003707"/>
    </source>
</evidence>
<dbReference type="RefSeq" id="WP_192011071.1">
    <property type="nucleotide sequence ID" value="NZ_JACYTQ010000006.1"/>
</dbReference>
<dbReference type="CDD" id="cd06558">
    <property type="entry name" value="crotonase-like"/>
    <property type="match status" value="1"/>
</dbReference>
<gene>
    <name evidence="3" type="ORF">IFO69_15610</name>
</gene>
<comment type="similarity">
    <text evidence="1 2">Belongs to the enoyl-CoA hydratase/isomerase family.</text>
</comment>
<organism evidence="3 4">
    <name type="scientific">Echinicola arenosa</name>
    <dbReference type="NCBI Taxonomy" id="2774144"/>
    <lineage>
        <taxon>Bacteria</taxon>
        <taxon>Pseudomonadati</taxon>
        <taxon>Bacteroidota</taxon>
        <taxon>Cytophagia</taxon>
        <taxon>Cytophagales</taxon>
        <taxon>Cyclobacteriaceae</taxon>
        <taxon>Echinicola</taxon>
    </lineage>
</organism>
<dbReference type="Pfam" id="PF00378">
    <property type="entry name" value="ECH_1"/>
    <property type="match status" value="1"/>
</dbReference>
<dbReference type="Gene3D" id="3.90.226.10">
    <property type="entry name" value="2-enoyl-CoA Hydratase, Chain A, domain 1"/>
    <property type="match status" value="1"/>
</dbReference>
<dbReference type="EMBL" id="JACYTQ010000006">
    <property type="protein sequence ID" value="MBD8490181.1"/>
    <property type="molecule type" value="Genomic_DNA"/>
</dbReference>
<evidence type="ECO:0000256" key="1">
    <source>
        <dbReference type="ARBA" id="ARBA00005254"/>
    </source>
</evidence>
<dbReference type="Gene3D" id="1.10.12.10">
    <property type="entry name" value="Lyase 2-enoyl-coa Hydratase, Chain A, domain 2"/>
    <property type="match status" value="1"/>
</dbReference>
<sequence length="258" mass="28332">MEDQVKLEQKDRLGYIILNRPEKRNALNAAMVKGIQGALDAFEQNNTVKVVIIKAEGKVFCSGADLEDIKKMQTNTYEENLLDSQLLKALFYRLYSFPKLVIAQVQGHALAGGCGLVSVCDFVYAAPHAKFGYTEVKIGFVPAMVLVFLLRKLGEGKAKELLLGGELIEASRAAAVGLVNGVVEPEDLDQKVQELANHLVEHNSGSSMALTKEMIGKVQEMSLEDALDYAAQMNARARASEDCKKGIAAFLEKKKIQW</sequence>
<dbReference type="Proteomes" id="UP000647133">
    <property type="component" value="Unassembled WGS sequence"/>
</dbReference>
<reference evidence="3 4" key="1">
    <citation type="submission" date="2020-09" db="EMBL/GenBank/DDBJ databases">
        <title>Echinicola sp. CAU 1574 isolated from sand of Sido Beach.</title>
        <authorList>
            <person name="Kim W."/>
        </authorList>
    </citation>
    <scope>NUCLEOTIDE SEQUENCE [LARGE SCALE GENOMIC DNA]</scope>
    <source>
        <strain evidence="3 4">CAU 1574</strain>
    </source>
</reference>
<dbReference type="InterPro" id="IPR001753">
    <property type="entry name" value="Enoyl-CoA_hydra/iso"/>
</dbReference>
<dbReference type="PANTHER" id="PTHR42964">
    <property type="entry name" value="ENOYL-COA HYDRATASE"/>
    <property type="match status" value="1"/>
</dbReference>
<dbReference type="InterPro" id="IPR029045">
    <property type="entry name" value="ClpP/crotonase-like_dom_sf"/>
</dbReference>
<evidence type="ECO:0000313" key="4">
    <source>
        <dbReference type="Proteomes" id="UP000647133"/>
    </source>
</evidence>
<protein>
    <submittedName>
        <fullName evidence="3">Enoyl-CoA hydratase/isomerase family protein</fullName>
    </submittedName>
</protein>
<keyword evidence="4" id="KW-1185">Reference proteome</keyword>
<dbReference type="PROSITE" id="PS00166">
    <property type="entry name" value="ENOYL_COA_HYDRATASE"/>
    <property type="match status" value="1"/>
</dbReference>
<proteinExistence type="inferred from homology"/>
<accession>A0ABR9AMZ4</accession>
<name>A0ABR9AMZ4_9BACT</name>
<comment type="caution">
    <text evidence="3">The sequence shown here is derived from an EMBL/GenBank/DDBJ whole genome shotgun (WGS) entry which is preliminary data.</text>
</comment>
<dbReference type="InterPro" id="IPR018376">
    <property type="entry name" value="Enoyl-CoA_hyd/isom_CS"/>
</dbReference>
<dbReference type="PANTHER" id="PTHR42964:SF1">
    <property type="entry name" value="POLYKETIDE BIOSYNTHESIS ENOYL-COA HYDRATASE PKSH-RELATED"/>
    <property type="match status" value="1"/>
</dbReference>
<dbReference type="SUPFAM" id="SSF52096">
    <property type="entry name" value="ClpP/crotonase"/>
    <property type="match status" value="1"/>
</dbReference>